<dbReference type="Proteomes" id="UP001469553">
    <property type="component" value="Unassembled WGS sequence"/>
</dbReference>
<dbReference type="EMBL" id="JAHRIP010080170">
    <property type="protein sequence ID" value="MEQ2312765.1"/>
    <property type="molecule type" value="Genomic_DNA"/>
</dbReference>
<proteinExistence type="predicted"/>
<evidence type="ECO:0000313" key="1">
    <source>
        <dbReference type="EMBL" id="MEQ2312765.1"/>
    </source>
</evidence>
<evidence type="ECO:0000313" key="2">
    <source>
        <dbReference type="Proteomes" id="UP001469553"/>
    </source>
</evidence>
<name>A0ABV1A3I8_9TELE</name>
<comment type="caution">
    <text evidence="1">The sequence shown here is derived from an EMBL/GenBank/DDBJ whole genome shotgun (WGS) entry which is preliminary data.</text>
</comment>
<sequence>MYIQIYLFKGARLFISAFQNPSKAKPDMIHEPNWKKFAFRISPTLDSGIFHPDLMCRKGLLWCSLEDAFTLDENRAPMYQSDGQKTFKARMRLIIFVSGC</sequence>
<organism evidence="1 2">
    <name type="scientific">Ameca splendens</name>
    <dbReference type="NCBI Taxonomy" id="208324"/>
    <lineage>
        <taxon>Eukaryota</taxon>
        <taxon>Metazoa</taxon>
        <taxon>Chordata</taxon>
        <taxon>Craniata</taxon>
        <taxon>Vertebrata</taxon>
        <taxon>Euteleostomi</taxon>
        <taxon>Actinopterygii</taxon>
        <taxon>Neopterygii</taxon>
        <taxon>Teleostei</taxon>
        <taxon>Neoteleostei</taxon>
        <taxon>Acanthomorphata</taxon>
        <taxon>Ovalentaria</taxon>
        <taxon>Atherinomorphae</taxon>
        <taxon>Cyprinodontiformes</taxon>
        <taxon>Goodeidae</taxon>
        <taxon>Ameca</taxon>
    </lineage>
</organism>
<gene>
    <name evidence="1" type="ORF">AMECASPLE_034602</name>
</gene>
<accession>A0ABV1A3I8</accession>
<protein>
    <submittedName>
        <fullName evidence="1">Uncharacterized protein</fullName>
    </submittedName>
</protein>
<keyword evidence="2" id="KW-1185">Reference proteome</keyword>
<reference evidence="1 2" key="1">
    <citation type="submission" date="2021-06" db="EMBL/GenBank/DDBJ databases">
        <authorList>
            <person name="Palmer J.M."/>
        </authorList>
    </citation>
    <scope>NUCLEOTIDE SEQUENCE [LARGE SCALE GENOMIC DNA]</scope>
    <source>
        <strain evidence="1 2">AS_MEX2019</strain>
        <tissue evidence="1">Muscle</tissue>
    </source>
</reference>